<dbReference type="EMBL" id="LJCR01002127">
    <property type="protein sequence ID" value="KPV49198.1"/>
    <property type="molecule type" value="Genomic_DNA"/>
</dbReference>
<accession>A0A0P9D1B1</accession>
<dbReference type="PANTHER" id="PTHR31862:SF1">
    <property type="entry name" value="UPF0261 DOMAIN PROTEIN (AFU_ORTHOLOGUE AFUA_1G10120)"/>
    <property type="match status" value="1"/>
</dbReference>
<feature type="domain" description="UPF0261" evidence="1">
    <location>
        <begin position="3"/>
        <end position="153"/>
    </location>
</feature>
<dbReference type="PANTHER" id="PTHR31862">
    <property type="entry name" value="UPF0261 DOMAIN PROTEIN (AFU_ORTHOLOGUE AFUA_1G10120)"/>
    <property type="match status" value="1"/>
</dbReference>
<evidence type="ECO:0000259" key="1">
    <source>
        <dbReference type="Pfam" id="PF06792"/>
    </source>
</evidence>
<sequence>MNPTILIIGALDTKGAEFAFLRDQIAAYGLPTRVLDIGVMGAPPFAPDIASAEVARAAGADLEALRAANDRGAAMATMAQGAAALARQLSDAGEIGAVIGMGGSGGASVIASAMRALPLHVPKLLVFTLAAGDMKPYLGTRNITVMPSVVDVA</sequence>
<protein>
    <recommendedName>
        <fullName evidence="1">UPF0261 domain-containing protein</fullName>
    </recommendedName>
</protein>
<keyword evidence="3" id="KW-1185">Reference proteome</keyword>
<proteinExistence type="predicted"/>
<evidence type="ECO:0000313" key="2">
    <source>
        <dbReference type="EMBL" id="KPV49198.1"/>
    </source>
</evidence>
<comment type="caution">
    <text evidence="2">The sequence shown here is derived from an EMBL/GenBank/DDBJ whole genome shotgun (WGS) entry which is preliminary data.</text>
</comment>
<dbReference type="AlphaFoldDB" id="A0A0P9D1B1"/>
<name>A0A0P9D1B1_9CHLR</name>
<reference evidence="2 3" key="1">
    <citation type="submission" date="2015-09" db="EMBL/GenBank/DDBJ databases">
        <title>Draft genome sequence of Kouleothrix aurantiaca JCM 19913.</title>
        <authorList>
            <person name="Hemp J."/>
        </authorList>
    </citation>
    <scope>NUCLEOTIDE SEQUENCE [LARGE SCALE GENOMIC DNA]</scope>
    <source>
        <strain evidence="2 3">COM-B</strain>
    </source>
</reference>
<dbReference type="Proteomes" id="UP000050509">
    <property type="component" value="Unassembled WGS sequence"/>
</dbReference>
<dbReference type="InterPro" id="IPR051353">
    <property type="entry name" value="Tobamovirus_resist_UPF0261"/>
</dbReference>
<dbReference type="InterPro" id="IPR044122">
    <property type="entry name" value="UPF0261_N"/>
</dbReference>
<feature type="non-terminal residue" evidence="2">
    <location>
        <position position="153"/>
    </location>
</feature>
<organism evidence="2 3">
    <name type="scientific">Kouleothrix aurantiaca</name>
    <dbReference type="NCBI Taxonomy" id="186479"/>
    <lineage>
        <taxon>Bacteria</taxon>
        <taxon>Bacillati</taxon>
        <taxon>Chloroflexota</taxon>
        <taxon>Chloroflexia</taxon>
        <taxon>Chloroflexales</taxon>
        <taxon>Roseiflexineae</taxon>
        <taxon>Roseiflexaceae</taxon>
        <taxon>Kouleothrix</taxon>
    </lineage>
</organism>
<evidence type="ECO:0000313" key="3">
    <source>
        <dbReference type="Proteomes" id="UP000050509"/>
    </source>
</evidence>
<dbReference type="Gene3D" id="3.40.50.12020">
    <property type="entry name" value="Uncharacterised protein family UPF0261, NN domain"/>
    <property type="match status" value="1"/>
</dbReference>
<gene>
    <name evidence="2" type="ORF">SE17_33970</name>
</gene>
<dbReference type="Pfam" id="PF06792">
    <property type="entry name" value="UPF0261"/>
    <property type="match status" value="1"/>
</dbReference>